<dbReference type="AlphaFoldDB" id="A0A1C3RH32"/>
<dbReference type="STRING" id="1867952.MTBPR1_220003"/>
<organism evidence="1 2">
    <name type="scientific">Candidatus Terasakiella magnetica</name>
    <dbReference type="NCBI Taxonomy" id="1867952"/>
    <lineage>
        <taxon>Bacteria</taxon>
        <taxon>Pseudomonadati</taxon>
        <taxon>Pseudomonadota</taxon>
        <taxon>Alphaproteobacteria</taxon>
        <taxon>Rhodospirillales</taxon>
        <taxon>Terasakiellaceae</taxon>
        <taxon>Terasakiella</taxon>
    </lineage>
</organism>
<evidence type="ECO:0000313" key="2">
    <source>
        <dbReference type="Proteomes" id="UP000231658"/>
    </source>
</evidence>
<evidence type="ECO:0008006" key="3">
    <source>
        <dbReference type="Google" id="ProtNLM"/>
    </source>
</evidence>
<accession>A0A1C3RH32</accession>
<sequence>MYEIKIVDALAGSGKTYQAIRWAAKKAHYNRENTVIVFKSKALIEEAWNSLKDAQSSLKSKVPALRIDQDHLGNNQDGTPNKSVKSAIMGYLDNIDTKSGISYS</sequence>
<dbReference type="EMBL" id="FLYE01000015">
    <property type="protein sequence ID" value="SCA56570.1"/>
    <property type="molecule type" value="Genomic_DNA"/>
</dbReference>
<dbReference type="RefSeq" id="WP_069188671.1">
    <property type="nucleotide sequence ID" value="NZ_FLYE01000015.1"/>
</dbReference>
<proteinExistence type="predicted"/>
<evidence type="ECO:0000313" key="1">
    <source>
        <dbReference type="EMBL" id="SCA56570.1"/>
    </source>
</evidence>
<keyword evidence="2" id="KW-1185">Reference proteome</keyword>
<protein>
    <recommendedName>
        <fullName evidence="3">Helicase/UvrB N-terminal domain-containing protein</fullName>
    </recommendedName>
</protein>
<reference evidence="1 2" key="1">
    <citation type="submission" date="2016-07" db="EMBL/GenBank/DDBJ databases">
        <authorList>
            <person name="Lefevre C.T."/>
        </authorList>
    </citation>
    <scope>NUCLEOTIDE SEQUENCE [LARGE SCALE GENOMIC DNA]</scope>
    <source>
        <strain evidence="1">PR1</strain>
    </source>
</reference>
<name>A0A1C3RH32_9PROT</name>
<dbReference type="Proteomes" id="UP000231658">
    <property type="component" value="Unassembled WGS sequence"/>
</dbReference>
<gene>
    <name evidence="1" type="ORF">MTBPR1_220003</name>
</gene>